<keyword evidence="3" id="KW-0418">Kinase</keyword>
<dbReference type="PANTHER" id="PTHR43289:SF34">
    <property type="entry name" value="SERINE_THREONINE-PROTEIN KINASE YBDM-RELATED"/>
    <property type="match status" value="1"/>
</dbReference>
<feature type="region of interest" description="Disordered" evidence="5">
    <location>
        <begin position="342"/>
        <end position="372"/>
    </location>
</feature>
<evidence type="ECO:0000256" key="3">
    <source>
        <dbReference type="ARBA" id="ARBA00022777"/>
    </source>
</evidence>
<dbReference type="Pfam" id="PF00069">
    <property type="entry name" value="Pkinase"/>
    <property type="match status" value="1"/>
</dbReference>
<evidence type="ECO:0000256" key="2">
    <source>
        <dbReference type="ARBA" id="ARBA00022741"/>
    </source>
</evidence>
<dbReference type="PANTHER" id="PTHR43289">
    <property type="entry name" value="MITOGEN-ACTIVATED PROTEIN KINASE KINASE KINASE 20-RELATED"/>
    <property type="match status" value="1"/>
</dbReference>
<evidence type="ECO:0000259" key="6">
    <source>
        <dbReference type="PROSITE" id="PS50011"/>
    </source>
</evidence>
<gene>
    <name evidence="7" type="ORF">GCM10009850_075840</name>
</gene>
<dbReference type="EMBL" id="BAAAQX010000024">
    <property type="protein sequence ID" value="GAA2212122.1"/>
    <property type="molecule type" value="Genomic_DNA"/>
</dbReference>
<organism evidence="7 8">
    <name type="scientific">Nonomuraea monospora</name>
    <dbReference type="NCBI Taxonomy" id="568818"/>
    <lineage>
        <taxon>Bacteria</taxon>
        <taxon>Bacillati</taxon>
        <taxon>Actinomycetota</taxon>
        <taxon>Actinomycetes</taxon>
        <taxon>Streptosporangiales</taxon>
        <taxon>Streptosporangiaceae</taxon>
        <taxon>Nonomuraea</taxon>
    </lineage>
</organism>
<comment type="caution">
    <text evidence="7">The sequence shown here is derived from an EMBL/GenBank/DDBJ whole genome shotgun (WGS) entry which is preliminary data.</text>
</comment>
<feature type="region of interest" description="Disordered" evidence="5">
    <location>
        <begin position="274"/>
        <end position="314"/>
    </location>
</feature>
<keyword evidence="4" id="KW-0067">ATP-binding</keyword>
<dbReference type="PROSITE" id="PS50011">
    <property type="entry name" value="PROTEIN_KINASE_DOM"/>
    <property type="match status" value="1"/>
</dbReference>
<dbReference type="PROSITE" id="PS00108">
    <property type="entry name" value="PROTEIN_KINASE_ST"/>
    <property type="match status" value="1"/>
</dbReference>
<dbReference type="RefSeq" id="WP_344486013.1">
    <property type="nucleotide sequence ID" value="NZ_BAAAQX010000024.1"/>
</dbReference>
<evidence type="ECO:0000313" key="8">
    <source>
        <dbReference type="Proteomes" id="UP001499843"/>
    </source>
</evidence>
<evidence type="ECO:0000256" key="5">
    <source>
        <dbReference type="SAM" id="MobiDB-lite"/>
    </source>
</evidence>
<feature type="compositionally biased region" description="Low complexity" evidence="5">
    <location>
        <begin position="349"/>
        <end position="371"/>
    </location>
</feature>
<reference evidence="7 8" key="1">
    <citation type="journal article" date="2019" name="Int. J. Syst. Evol. Microbiol.">
        <title>The Global Catalogue of Microorganisms (GCM) 10K type strain sequencing project: providing services to taxonomists for standard genome sequencing and annotation.</title>
        <authorList>
            <consortium name="The Broad Institute Genomics Platform"/>
            <consortium name="The Broad Institute Genome Sequencing Center for Infectious Disease"/>
            <person name="Wu L."/>
            <person name="Ma J."/>
        </authorList>
    </citation>
    <scope>NUCLEOTIDE SEQUENCE [LARGE SCALE GENOMIC DNA]</scope>
    <source>
        <strain evidence="7 8">JCM 16114</strain>
    </source>
</reference>
<proteinExistence type="predicted"/>
<dbReference type="InterPro" id="IPR000719">
    <property type="entry name" value="Prot_kinase_dom"/>
</dbReference>
<dbReference type="InterPro" id="IPR011009">
    <property type="entry name" value="Kinase-like_dom_sf"/>
</dbReference>
<keyword evidence="1" id="KW-0808">Transferase</keyword>
<accession>A0ABN3CRR7</accession>
<dbReference type="Gene3D" id="1.10.510.10">
    <property type="entry name" value="Transferase(Phosphotransferase) domain 1"/>
    <property type="match status" value="1"/>
</dbReference>
<dbReference type="Gene3D" id="3.30.200.20">
    <property type="entry name" value="Phosphorylase Kinase, domain 1"/>
    <property type="match status" value="1"/>
</dbReference>
<evidence type="ECO:0000313" key="7">
    <source>
        <dbReference type="EMBL" id="GAA2212122.1"/>
    </source>
</evidence>
<keyword evidence="2" id="KW-0547">Nucleotide-binding</keyword>
<dbReference type="Proteomes" id="UP001499843">
    <property type="component" value="Unassembled WGS sequence"/>
</dbReference>
<keyword evidence="8" id="KW-1185">Reference proteome</keyword>
<dbReference type="CDD" id="cd14014">
    <property type="entry name" value="STKc_PknB_like"/>
    <property type="match status" value="1"/>
</dbReference>
<feature type="domain" description="Protein kinase" evidence="6">
    <location>
        <begin position="18"/>
        <end position="275"/>
    </location>
</feature>
<sequence>MTEAGGTRPDDPAEIAGYRLIGRLGEGGQGTVYLAVPAAGDDARVAVKLLRADLAGDAEAARRFVREVELARRVAPFCTAQVLATGLHEGRPYIVSEYVAGPTLAEVVRDEGPRTGASLHRLAIGTVTALAAIHQAGIVHRDFKPSNVLLAADGARVIDFGVARALDLTSTLTGGVIGTPAFMAPEQFGQASPGPPADLFAWAGTLVFAASGRYPFGNDHLPAVIGRILTAEPDAACVEDPALRALVLDCLAKDPARRPTAGAALARLLGMSPTATPVPPAQSAGPARSAEPAQSAAPLEVALPATGGGPGRVRRRASVRTGIAAAAVTTALALTALALSLGPPPATSRPPASSTPQRQPTPTATVAKPTTSFTVPSTEMQVYENETDPIKLVSYYGGNGVYIRQPDTRTFKRDKTYSHPYVPSPDGTKALVLNNYNPDDGPKTVTIVNRETGKKRPVLISGERGVWAYAPRWDLTGRFGLVTLSLPGATGGAWTRAGFAIVDIERGTARVVEVDDAPAGLLRFFWVGGSVGMWAEDGTIKLYDLNGVHRRSLTGAHAPEQMDDDPISPDRSRFVTRCAATGTDLCVRPLDGNGETVTVPFTGTRLLGWWDNDHLAVFVKKGEGFDLMVIDLTGTQVRRLASTAEKTPGLFHFTRAKI</sequence>
<protein>
    <recommendedName>
        <fullName evidence="6">Protein kinase domain-containing protein</fullName>
    </recommendedName>
</protein>
<dbReference type="SUPFAM" id="SSF56112">
    <property type="entry name" value="Protein kinase-like (PK-like)"/>
    <property type="match status" value="1"/>
</dbReference>
<evidence type="ECO:0000256" key="1">
    <source>
        <dbReference type="ARBA" id="ARBA00022679"/>
    </source>
</evidence>
<name>A0ABN3CRR7_9ACTN</name>
<dbReference type="InterPro" id="IPR008271">
    <property type="entry name" value="Ser/Thr_kinase_AS"/>
</dbReference>
<dbReference type="SUPFAM" id="SSF82171">
    <property type="entry name" value="DPP6 N-terminal domain-like"/>
    <property type="match status" value="1"/>
</dbReference>
<evidence type="ECO:0000256" key="4">
    <source>
        <dbReference type="ARBA" id="ARBA00022840"/>
    </source>
</evidence>